<dbReference type="InterPro" id="IPR012472">
    <property type="entry name" value="MCP1_TM"/>
</dbReference>
<accession>A0A367KIX4</accession>
<feature type="transmembrane region" description="Helical" evidence="1">
    <location>
        <begin position="159"/>
        <end position="181"/>
    </location>
</feature>
<feature type="transmembrane region" description="Helical" evidence="1">
    <location>
        <begin position="112"/>
        <end position="131"/>
    </location>
</feature>
<feature type="transmembrane region" description="Helical" evidence="1">
    <location>
        <begin position="16"/>
        <end position="37"/>
    </location>
</feature>
<evidence type="ECO:0000256" key="1">
    <source>
        <dbReference type="SAM" id="Phobius"/>
    </source>
</evidence>
<feature type="domain" description="Mitochondrial adapter protein MCP1 transmembrane" evidence="2">
    <location>
        <begin position="119"/>
        <end position="239"/>
    </location>
</feature>
<dbReference type="PANTHER" id="PTHR38409">
    <property type="entry name" value="MDM10-COMPLEMENTING PROTEIN 1"/>
    <property type="match status" value="1"/>
</dbReference>
<gene>
    <name evidence="3" type="ORF">CU098_010521</name>
</gene>
<reference evidence="3 4" key="1">
    <citation type="journal article" date="2018" name="G3 (Bethesda)">
        <title>Phylogenetic and Phylogenomic Definition of Rhizopus Species.</title>
        <authorList>
            <person name="Gryganskyi A.P."/>
            <person name="Golan J."/>
            <person name="Dolatabadi S."/>
            <person name="Mondo S."/>
            <person name="Robb S."/>
            <person name="Idnurm A."/>
            <person name="Muszewska A."/>
            <person name="Steczkiewicz K."/>
            <person name="Masonjones S."/>
            <person name="Liao H.L."/>
            <person name="Gajdeczka M.T."/>
            <person name="Anike F."/>
            <person name="Vuek A."/>
            <person name="Anishchenko I.M."/>
            <person name="Voigt K."/>
            <person name="de Hoog G.S."/>
            <person name="Smith M.E."/>
            <person name="Heitman J."/>
            <person name="Vilgalys R."/>
            <person name="Stajich J.E."/>
        </authorList>
    </citation>
    <scope>NUCLEOTIDE SEQUENCE [LARGE SCALE GENOMIC DNA]</scope>
    <source>
        <strain evidence="3 4">LSU 92-RS-03</strain>
    </source>
</reference>
<feature type="transmembrane region" description="Helical" evidence="1">
    <location>
        <begin position="72"/>
        <end position="91"/>
    </location>
</feature>
<name>A0A367KIX4_RHIST</name>
<dbReference type="GO" id="GO:0055088">
    <property type="term" value="P:lipid homeostasis"/>
    <property type="evidence" value="ECO:0007669"/>
    <property type="project" value="InterPro"/>
</dbReference>
<dbReference type="OrthoDB" id="10259513at2759"/>
<feature type="transmembrane region" description="Helical" evidence="1">
    <location>
        <begin position="220"/>
        <end position="237"/>
    </location>
</feature>
<keyword evidence="4" id="KW-1185">Reference proteome</keyword>
<organism evidence="3 4">
    <name type="scientific">Rhizopus stolonifer</name>
    <name type="common">Rhizopus nigricans</name>
    <dbReference type="NCBI Taxonomy" id="4846"/>
    <lineage>
        <taxon>Eukaryota</taxon>
        <taxon>Fungi</taxon>
        <taxon>Fungi incertae sedis</taxon>
        <taxon>Mucoromycota</taxon>
        <taxon>Mucoromycotina</taxon>
        <taxon>Mucoromycetes</taxon>
        <taxon>Mucorales</taxon>
        <taxon>Mucorineae</taxon>
        <taxon>Rhizopodaceae</taxon>
        <taxon>Rhizopus</taxon>
    </lineage>
</organism>
<dbReference type="EMBL" id="PJQM01001528">
    <property type="protein sequence ID" value="RCI02108.1"/>
    <property type="molecule type" value="Genomic_DNA"/>
</dbReference>
<protein>
    <recommendedName>
        <fullName evidence="2">Mitochondrial adapter protein MCP1 transmembrane domain-containing protein</fullName>
    </recommendedName>
</protein>
<dbReference type="PANTHER" id="PTHR38409:SF1">
    <property type="entry name" value="MITOCHONDRIAL ADAPTER PROTEIN MCP1"/>
    <property type="match status" value="1"/>
</dbReference>
<comment type="caution">
    <text evidence="3">The sequence shown here is derived from an EMBL/GenBank/DDBJ whole genome shotgun (WGS) entry which is preliminary data.</text>
</comment>
<dbReference type="Pfam" id="PF07950">
    <property type="entry name" value="MCP1_TM"/>
    <property type="match status" value="1"/>
</dbReference>
<dbReference type="STRING" id="4846.A0A367KIX4"/>
<evidence type="ECO:0000259" key="2">
    <source>
        <dbReference type="Pfam" id="PF07950"/>
    </source>
</evidence>
<evidence type="ECO:0000313" key="3">
    <source>
        <dbReference type="EMBL" id="RCI02108.1"/>
    </source>
</evidence>
<keyword evidence="1" id="KW-0812">Transmembrane</keyword>
<keyword evidence="1" id="KW-1133">Transmembrane helix</keyword>
<dbReference type="Proteomes" id="UP000253551">
    <property type="component" value="Unassembled WGS sequence"/>
</dbReference>
<proteinExistence type="predicted"/>
<evidence type="ECO:0000313" key="4">
    <source>
        <dbReference type="Proteomes" id="UP000253551"/>
    </source>
</evidence>
<dbReference type="AlphaFoldDB" id="A0A367KIX4"/>
<dbReference type="InterPro" id="IPR039960">
    <property type="entry name" value="MCP1"/>
</dbReference>
<sequence>MSSVDQTPRTLSLTRAYNILTHVQSASAIVFSAYVVIHSTQILSANFGGVGLANRSLLLTRPFYQDKGMETVLVLGSAIVHVATGLAKFGLRVYWKQINTATHSSLLPYHRLIGHLQLPFIGLHYYLTRILPIQKYGDSSFIDFSYIGWGLQNRPIFTYGLHTTLVLGSVYHTVSGLSFIYSRYFKKSKLSEPKVPQHGKSVEQQQLNFKTKHNQQLKKALVAALSLSLISGLVIIGRDTKTIPLRLDFESMYSKILCN</sequence>
<keyword evidence="1" id="KW-0472">Membrane</keyword>